<gene>
    <name evidence="2" type="ORF">PCOR1329_LOCUS2970</name>
</gene>
<evidence type="ECO:0000313" key="2">
    <source>
        <dbReference type="EMBL" id="CAK0792330.1"/>
    </source>
</evidence>
<reference evidence="2" key="1">
    <citation type="submission" date="2023-10" db="EMBL/GenBank/DDBJ databases">
        <authorList>
            <person name="Chen Y."/>
            <person name="Shah S."/>
            <person name="Dougan E. K."/>
            <person name="Thang M."/>
            <person name="Chan C."/>
        </authorList>
    </citation>
    <scope>NUCLEOTIDE SEQUENCE [LARGE SCALE GENOMIC DNA]</scope>
</reference>
<feature type="non-terminal residue" evidence="2">
    <location>
        <position position="1"/>
    </location>
</feature>
<dbReference type="Proteomes" id="UP001189429">
    <property type="component" value="Unassembled WGS sequence"/>
</dbReference>
<sequence>QSGGHHAPLLRLAALVALGRRPAAQRPRRPAAGRGGRQRGRQLPAVGRCGAG</sequence>
<evidence type="ECO:0000313" key="3">
    <source>
        <dbReference type="Proteomes" id="UP001189429"/>
    </source>
</evidence>
<proteinExistence type="predicted"/>
<feature type="compositionally biased region" description="Basic residues" evidence="1">
    <location>
        <begin position="26"/>
        <end position="40"/>
    </location>
</feature>
<accession>A0ABN9PLD1</accession>
<feature type="region of interest" description="Disordered" evidence="1">
    <location>
        <begin position="20"/>
        <end position="52"/>
    </location>
</feature>
<feature type="non-terminal residue" evidence="2">
    <location>
        <position position="52"/>
    </location>
</feature>
<evidence type="ECO:0000256" key="1">
    <source>
        <dbReference type="SAM" id="MobiDB-lite"/>
    </source>
</evidence>
<comment type="caution">
    <text evidence="2">The sequence shown here is derived from an EMBL/GenBank/DDBJ whole genome shotgun (WGS) entry which is preliminary data.</text>
</comment>
<keyword evidence="3" id="KW-1185">Reference proteome</keyword>
<organism evidence="2 3">
    <name type="scientific">Prorocentrum cordatum</name>
    <dbReference type="NCBI Taxonomy" id="2364126"/>
    <lineage>
        <taxon>Eukaryota</taxon>
        <taxon>Sar</taxon>
        <taxon>Alveolata</taxon>
        <taxon>Dinophyceae</taxon>
        <taxon>Prorocentrales</taxon>
        <taxon>Prorocentraceae</taxon>
        <taxon>Prorocentrum</taxon>
    </lineage>
</organism>
<name>A0ABN9PLD1_9DINO</name>
<dbReference type="EMBL" id="CAUYUJ010000757">
    <property type="protein sequence ID" value="CAK0792330.1"/>
    <property type="molecule type" value="Genomic_DNA"/>
</dbReference>
<protein>
    <submittedName>
        <fullName evidence="2">Uncharacterized protein</fullName>
    </submittedName>
</protein>